<sequence>MSKISAVNAMVLKALIIFKLDLKRLFRIKLFLMGLESSLSYTHHVIRHSSLEPLELERLVQFSTLLFTEETGEATNSPYSCAKEWTHRLELRKGSIHYLKNSQEEILGFAFTHHKAIPNILGEKIQEGSSSVEVNGSSIHIWLSGVKAQYRRYGLMSVLERHIMEEMRKGSLLTVNTYPDTFPGMAKWVSRQGYHYFDSAGKRHCWKCI</sequence>
<evidence type="ECO:0008006" key="3">
    <source>
        <dbReference type="Google" id="ProtNLM"/>
    </source>
</evidence>
<accession>A0ABR2WY83</accession>
<dbReference type="Gene3D" id="3.40.630.30">
    <property type="match status" value="1"/>
</dbReference>
<protein>
    <recommendedName>
        <fullName evidence="3">N-acetyltransferase domain-containing protein</fullName>
    </recommendedName>
</protein>
<dbReference type="EMBL" id="JASJQH010000150">
    <property type="protein sequence ID" value="KAK9766500.1"/>
    <property type="molecule type" value="Genomic_DNA"/>
</dbReference>
<comment type="caution">
    <text evidence="1">The sequence shown here is derived from an EMBL/GenBank/DDBJ whole genome shotgun (WGS) entry which is preliminary data.</text>
</comment>
<reference evidence="1 2" key="1">
    <citation type="submission" date="2023-04" db="EMBL/GenBank/DDBJ databases">
        <title>Genome of Basidiobolus ranarum AG-B5.</title>
        <authorList>
            <person name="Stajich J.E."/>
            <person name="Carter-House D."/>
            <person name="Gryganskyi A."/>
        </authorList>
    </citation>
    <scope>NUCLEOTIDE SEQUENCE [LARGE SCALE GENOMIC DNA]</scope>
    <source>
        <strain evidence="1 2">AG-B5</strain>
    </source>
</reference>
<evidence type="ECO:0000313" key="1">
    <source>
        <dbReference type="EMBL" id="KAK9766500.1"/>
    </source>
</evidence>
<dbReference type="InterPro" id="IPR016181">
    <property type="entry name" value="Acyl_CoA_acyltransferase"/>
</dbReference>
<keyword evidence="2" id="KW-1185">Reference proteome</keyword>
<name>A0ABR2WY83_9FUNG</name>
<proteinExistence type="predicted"/>
<organism evidence="1 2">
    <name type="scientific">Basidiobolus ranarum</name>
    <dbReference type="NCBI Taxonomy" id="34480"/>
    <lineage>
        <taxon>Eukaryota</taxon>
        <taxon>Fungi</taxon>
        <taxon>Fungi incertae sedis</taxon>
        <taxon>Zoopagomycota</taxon>
        <taxon>Entomophthoromycotina</taxon>
        <taxon>Basidiobolomycetes</taxon>
        <taxon>Basidiobolales</taxon>
        <taxon>Basidiobolaceae</taxon>
        <taxon>Basidiobolus</taxon>
    </lineage>
</organism>
<dbReference type="Proteomes" id="UP001479436">
    <property type="component" value="Unassembled WGS sequence"/>
</dbReference>
<evidence type="ECO:0000313" key="2">
    <source>
        <dbReference type="Proteomes" id="UP001479436"/>
    </source>
</evidence>
<dbReference type="SUPFAM" id="SSF55729">
    <property type="entry name" value="Acyl-CoA N-acyltransferases (Nat)"/>
    <property type="match status" value="1"/>
</dbReference>
<gene>
    <name evidence="1" type="ORF">K7432_004384</name>
</gene>